<sequence>MAGADRLWRVVNTVDRQRPWLQTSGMEPTQTALIVPIPEAEEAVGRFRASLDRAAGWGVPAHVTVLYPFLPPQQIDEQVLAVLRATIAGIPRFDVALTHVGWFGETVVWLAPQPDRPFRELTTAVWQQFPEAPPYAGAHSDVVPHLTIGHDAAKTTLSHAAQTVSAHLPIRTAIDRVRLIAGTPDVSPWRTVCELPLGATPQAPAGTGFEAATA</sequence>
<dbReference type="Proteomes" id="UP000631791">
    <property type="component" value="Unassembled WGS sequence"/>
</dbReference>
<keyword evidence="1" id="KW-0436">Ligase</keyword>
<gene>
    <name evidence="1" type="ORF">IW249_001923</name>
</gene>
<dbReference type="Pfam" id="PF13563">
    <property type="entry name" value="2_5_RNA_ligase2"/>
    <property type="match status" value="1"/>
</dbReference>
<name>A0ABS0JYQ7_9ACTN</name>
<evidence type="ECO:0000313" key="1">
    <source>
        <dbReference type="EMBL" id="MBG6101509.1"/>
    </source>
</evidence>
<protein>
    <submittedName>
        <fullName evidence="1">2'-5' RNA ligase</fullName>
    </submittedName>
</protein>
<proteinExistence type="predicted"/>
<accession>A0ABS0JYQ7</accession>
<keyword evidence="2" id="KW-1185">Reference proteome</keyword>
<evidence type="ECO:0000313" key="2">
    <source>
        <dbReference type="Proteomes" id="UP000631791"/>
    </source>
</evidence>
<dbReference type="GO" id="GO:0016874">
    <property type="term" value="F:ligase activity"/>
    <property type="evidence" value="ECO:0007669"/>
    <property type="project" value="UniProtKB-KW"/>
</dbReference>
<reference evidence="1 2" key="1">
    <citation type="submission" date="2020-11" db="EMBL/GenBank/DDBJ databases">
        <title>Sequencing the genomes of 1000 actinobacteria strains.</title>
        <authorList>
            <person name="Klenk H.-P."/>
        </authorList>
    </citation>
    <scope>NUCLEOTIDE SEQUENCE [LARGE SCALE GENOMIC DNA]</scope>
    <source>
        <strain evidence="1 2">DSM 101695</strain>
    </source>
</reference>
<dbReference type="SUPFAM" id="SSF55144">
    <property type="entry name" value="LigT-like"/>
    <property type="match status" value="1"/>
</dbReference>
<dbReference type="Gene3D" id="3.90.1140.10">
    <property type="entry name" value="Cyclic phosphodiesterase"/>
    <property type="match status" value="1"/>
</dbReference>
<dbReference type="InterPro" id="IPR050580">
    <property type="entry name" value="2H_phosphoesterase_YjcG-like"/>
</dbReference>
<organism evidence="1 2">
    <name type="scientific">Micromonospora vinacea</name>
    <dbReference type="NCBI Taxonomy" id="709878"/>
    <lineage>
        <taxon>Bacteria</taxon>
        <taxon>Bacillati</taxon>
        <taxon>Actinomycetota</taxon>
        <taxon>Actinomycetes</taxon>
        <taxon>Micromonosporales</taxon>
        <taxon>Micromonosporaceae</taxon>
        <taxon>Micromonospora</taxon>
    </lineage>
</organism>
<dbReference type="EMBL" id="JADOTY010000001">
    <property type="protein sequence ID" value="MBG6101509.1"/>
    <property type="molecule type" value="Genomic_DNA"/>
</dbReference>
<dbReference type="PANTHER" id="PTHR40037">
    <property type="entry name" value="PHOSPHOESTERASE YJCG-RELATED"/>
    <property type="match status" value="1"/>
</dbReference>
<dbReference type="InterPro" id="IPR009097">
    <property type="entry name" value="Cyclic_Pdiesterase"/>
</dbReference>
<dbReference type="PANTHER" id="PTHR40037:SF1">
    <property type="entry name" value="PHOSPHOESTERASE SAOUHSC_00951-RELATED"/>
    <property type="match status" value="1"/>
</dbReference>
<comment type="caution">
    <text evidence="1">The sequence shown here is derived from an EMBL/GenBank/DDBJ whole genome shotgun (WGS) entry which is preliminary data.</text>
</comment>